<gene>
    <name evidence="10" type="ORF">H3H39_06075</name>
</gene>
<evidence type="ECO:0000256" key="4">
    <source>
        <dbReference type="ARBA" id="ARBA00023002"/>
    </source>
</evidence>
<dbReference type="GO" id="GO:0046872">
    <property type="term" value="F:metal ion binding"/>
    <property type="evidence" value="ECO:0007669"/>
    <property type="project" value="UniProtKB-KW"/>
</dbReference>
<keyword evidence="11" id="KW-1185">Reference proteome</keyword>
<dbReference type="Gene3D" id="1.10.760.10">
    <property type="entry name" value="Cytochrome c-like domain"/>
    <property type="match status" value="2"/>
</dbReference>
<evidence type="ECO:0000256" key="3">
    <source>
        <dbReference type="ARBA" id="ARBA00022729"/>
    </source>
</evidence>
<keyword evidence="1 6" id="KW-0349">Heme</keyword>
<evidence type="ECO:0000256" key="7">
    <source>
        <dbReference type="SAM" id="MobiDB-lite"/>
    </source>
</evidence>
<sequence length="545" mass="56974">MHQRALRLPLLLLPAALLAACGGGGTDTTASDAAPRALAAGTVLRPADTGIDAGTGAGTSTGSSTSAAPTVTAAVLVQSPPPVVLAPVPNADGASLTFSSAGTVDTSNPFFQPFGNGRSCASCHQPGNGWTVTPAGLTARFNNSAGLDPVFRAVDGAVAPNAPVATLDQKRLAYSMLLTKGLIRVGLPMPANAEFTLVKADDPYHYASAAELSLFRRPLPSTNLPFNSTVMWDGRETLADASSGICIKDVRPARCFAPLDTDLRHQANSAVRGHAEAAQDLTADQQRQIAAFEQTLFTAQSSATLAGSLSDAGALGGPQPLSQQGFYFGINDPQSGDYRGGAPFNRNVMNLYAAWRNLAQPAQPAPPPPPPGRGQPAPVAPAATTQNQARAAIARGEQIFNNKPFNVVNVAGFNNELRLPLQRATCATCHNAPNVGSHSVARLFNTGTAAANLRTPDLPLYTLRNNATGEVIDTSDPGSAMESGKWSDIGRFKTPGLRGLASRAPYFHNGSQRRIEDVVRFYDTRFRIGFSPQEASDLAAFLKAL</sequence>
<dbReference type="RefSeq" id="WP_182152440.1">
    <property type="nucleotide sequence ID" value="NZ_JACEZU010000002.1"/>
</dbReference>
<reference evidence="10 11" key="1">
    <citation type="submission" date="2020-07" db="EMBL/GenBank/DDBJ databases">
        <title>Novel species isolated from subtropical streams in China.</title>
        <authorList>
            <person name="Lu H."/>
        </authorList>
    </citation>
    <scope>NUCLEOTIDE SEQUENCE [LARGE SCALE GENOMIC DNA]</scope>
    <source>
        <strain evidence="10 11">LX47W</strain>
    </source>
</reference>
<evidence type="ECO:0000256" key="1">
    <source>
        <dbReference type="ARBA" id="ARBA00022617"/>
    </source>
</evidence>
<protein>
    <submittedName>
        <fullName evidence="10">Cytochrome C</fullName>
    </submittedName>
</protein>
<evidence type="ECO:0000256" key="8">
    <source>
        <dbReference type="SAM" id="SignalP"/>
    </source>
</evidence>
<dbReference type="PANTHER" id="PTHR30600">
    <property type="entry name" value="CYTOCHROME C PEROXIDASE-RELATED"/>
    <property type="match status" value="1"/>
</dbReference>
<dbReference type="InterPro" id="IPR009056">
    <property type="entry name" value="Cyt_c-like_dom"/>
</dbReference>
<name>A0A7W2F7R2_9BURK</name>
<organism evidence="10 11">
    <name type="scientific">Rugamonas apoptosis</name>
    <dbReference type="NCBI Taxonomy" id="2758570"/>
    <lineage>
        <taxon>Bacteria</taxon>
        <taxon>Pseudomonadati</taxon>
        <taxon>Pseudomonadota</taxon>
        <taxon>Betaproteobacteria</taxon>
        <taxon>Burkholderiales</taxon>
        <taxon>Oxalobacteraceae</taxon>
        <taxon>Telluria group</taxon>
        <taxon>Rugamonas</taxon>
    </lineage>
</organism>
<comment type="caution">
    <text evidence="10">The sequence shown here is derived from an EMBL/GenBank/DDBJ whole genome shotgun (WGS) entry which is preliminary data.</text>
</comment>
<feature type="compositionally biased region" description="Low complexity" evidence="7">
    <location>
        <begin position="374"/>
        <end position="384"/>
    </location>
</feature>
<evidence type="ECO:0000256" key="6">
    <source>
        <dbReference type="PROSITE-ProRule" id="PRU00433"/>
    </source>
</evidence>
<feature type="chain" id="PRO_5031477942" evidence="8">
    <location>
        <begin position="20"/>
        <end position="545"/>
    </location>
</feature>
<keyword evidence="4" id="KW-0560">Oxidoreductase</keyword>
<evidence type="ECO:0000313" key="10">
    <source>
        <dbReference type="EMBL" id="MBA5686619.1"/>
    </source>
</evidence>
<dbReference type="PROSITE" id="PS51007">
    <property type="entry name" value="CYTC"/>
    <property type="match status" value="1"/>
</dbReference>
<dbReference type="SUPFAM" id="SSF46626">
    <property type="entry name" value="Cytochrome c"/>
    <property type="match status" value="2"/>
</dbReference>
<dbReference type="AlphaFoldDB" id="A0A7W2F7R2"/>
<dbReference type="InterPro" id="IPR051395">
    <property type="entry name" value="Cytochrome_c_Peroxidase/MauG"/>
</dbReference>
<dbReference type="GO" id="GO:0004130">
    <property type="term" value="F:cytochrome-c peroxidase activity"/>
    <property type="evidence" value="ECO:0007669"/>
    <property type="project" value="TreeGrafter"/>
</dbReference>
<dbReference type="PROSITE" id="PS51257">
    <property type="entry name" value="PROKAR_LIPOPROTEIN"/>
    <property type="match status" value="1"/>
</dbReference>
<proteinExistence type="predicted"/>
<evidence type="ECO:0000259" key="9">
    <source>
        <dbReference type="PROSITE" id="PS51007"/>
    </source>
</evidence>
<feature type="compositionally biased region" description="Pro residues" evidence="7">
    <location>
        <begin position="363"/>
        <end position="373"/>
    </location>
</feature>
<keyword evidence="3 8" id="KW-0732">Signal</keyword>
<keyword evidence="5 6" id="KW-0408">Iron</keyword>
<dbReference type="PANTHER" id="PTHR30600:SF10">
    <property type="entry name" value="BLL6722 PROTEIN"/>
    <property type="match status" value="1"/>
</dbReference>
<evidence type="ECO:0000256" key="2">
    <source>
        <dbReference type="ARBA" id="ARBA00022723"/>
    </source>
</evidence>
<evidence type="ECO:0000256" key="5">
    <source>
        <dbReference type="ARBA" id="ARBA00023004"/>
    </source>
</evidence>
<keyword evidence="2 6" id="KW-0479">Metal-binding</keyword>
<dbReference type="InterPro" id="IPR036909">
    <property type="entry name" value="Cyt_c-like_dom_sf"/>
</dbReference>
<dbReference type="GO" id="GO:0020037">
    <property type="term" value="F:heme binding"/>
    <property type="evidence" value="ECO:0007669"/>
    <property type="project" value="InterPro"/>
</dbReference>
<dbReference type="EMBL" id="JACEZU010000002">
    <property type="protein sequence ID" value="MBA5686619.1"/>
    <property type="molecule type" value="Genomic_DNA"/>
</dbReference>
<feature type="domain" description="Cytochrome c" evidence="9">
    <location>
        <begin position="391"/>
        <end position="545"/>
    </location>
</feature>
<evidence type="ECO:0000313" key="11">
    <source>
        <dbReference type="Proteomes" id="UP000573499"/>
    </source>
</evidence>
<dbReference type="GO" id="GO:0009055">
    <property type="term" value="F:electron transfer activity"/>
    <property type="evidence" value="ECO:0007669"/>
    <property type="project" value="InterPro"/>
</dbReference>
<accession>A0A7W2F7R2</accession>
<dbReference type="Proteomes" id="UP000573499">
    <property type="component" value="Unassembled WGS sequence"/>
</dbReference>
<feature type="signal peptide" evidence="8">
    <location>
        <begin position="1"/>
        <end position="19"/>
    </location>
</feature>
<feature type="region of interest" description="Disordered" evidence="7">
    <location>
        <begin position="360"/>
        <end position="384"/>
    </location>
</feature>